<name>X0S4H4_9ZZZZ</name>
<sequence length="123" mass="14283">MEVNKIEETETQNNDWLNEEAEKLKENAFDGEHKPALKLEENKIVKMTIDFSEEFRKWVDPDNGNIKKIVPVKVGEVELVWWLNVKNPIYGEIIKKGAEGQTEFRVMQTGSQASTKYNLVEED</sequence>
<comment type="caution">
    <text evidence="1">The sequence shown here is derived from an EMBL/GenBank/DDBJ whole genome shotgun (WGS) entry which is preliminary data.</text>
</comment>
<reference evidence="1" key="1">
    <citation type="journal article" date="2014" name="Front. Microbiol.">
        <title>High frequency of phylogenetically diverse reductive dehalogenase-homologous genes in deep subseafloor sedimentary metagenomes.</title>
        <authorList>
            <person name="Kawai M."/>
            <person name="Futagami T."/>
            <person name="Toyoda A."/>
            <person name="Takaki Y."/>
            <person name="Nishi S."/>
            <person name="Hori S."/>
            <person name="Arai W."/>
            <person name="Tsubouchi T."/>
            <person name="Morono Y."/>
            <person name="Uchiyama I."/>
            <person name="Ito T."/>
            <person name="Fujiyama A."/>
            <person name="Inagaki F."/>
            <person name="Takami H."/>
        </authorList>
    </citation>
    <scope>NUCLEOTIDE SEQUENCE</scope>
    <source>
        <strain evidence="1">Expedition CK06-06</strain>
    </source>
</reference>
<organism evidence="1">
    <name type="scientific">marine sediment metagenome</name>
    <dbReference type="NCBI Taxonomy" id="412755"/>
    <lineage>
        <taxon>unclassified sequences</taxon>
        <taxon>metagenomes</taxon>
        <taxon>ecological metagenomes</taxon>
    </lineage>
</organism>
<gene>
    <name evidence="1" type="ORF">S01H1_05011</name>
</gene>
<dbReference type="AlphaFoldDB" id="X0S4H4"/>
<accession>X0S4H4</accession>
<evidence type="ECO:0000313" key="1">
    <source>
        <dbReference type="EMBL" id="GAF70136.1"/>
    </source>
</evidence>
<dbReference type="EMBL" id="BARS01002615">
    <property type="protein sequence ID" value="GAF70136.1"/>
    <property type="molecule type" value="Genomic_DNA"/>
</dbReference>
<protein>
    <submittedName>
        <fullName evidence="1">Uncharacterized protein</fullName>
    </submittedName>
</protein>
<proteinExistence type="predicted"/>